<keyword evidence="6 8" id="KW-0071">Autoinducer synthesis</keyword>
<dbReference type="GO" id="GO:0007165">
    <property type="term" value="P:signal transduction"/>
    <property type="evidence" value="ECO:0007669"/>
    <property type="project" value="TreeGrafter"/>
</dbReference>
<dbReference type="InterPro" id="IPR016181">
    <property type="entry name" value="Acyl_CoA_acyltransferase"/>
</dbReference>
<comment type="caution">
    <text evidence="10">The sequence shown here is derived from an EMBL/GenBank/DDBJ whole genome shotgun (WGS) entry which is preliminary data.</text>
</comment>
<evidence type="ECO:0000256" key="2">
    <source>
        <dbReference type="ARBA" id="ARBA00018768"/>
    </source>
</evidence>
<evidence type="ECO:0000256" key="5">
    <source>
        <dbReference type="ARBA" id="ARBA00022691"/>
    </source>
</evidence>
<dbReference type="RefSeq" id="WP_132457343.1">
    <property type="nucleotide sequence ID" value="NZ_JAWIZJ010000009.1"/>
</dbReference>
<evidence type="ECO:0000313" key="11">
    <source>
        <dbReference type="Proteomes" id="UP000295433"/>
    </source>
</evidence>
<gene>
    <name evidence="10" type="ORF">EDC54_10951</name>
</gene>
<dbReference type="AlphaFoldDB" id="A0A4R3VLI8"/>
<dbReference type="GO" id="GO:0061579">
    <property type="term" value="F:N-acyl homoserine lactone synthase activity"/>
    <property type="evidence" value="ECO:0007669"/>
    <property type="project" value="UniProtKB-UniRule"/>
</dbReference>
<dbReference type="PROSITE" id="PS51187">
    <property type="entry name" value="AUTOINDUCER_SYNTH_2"/>
    <property type="match status" value="1"/>
</dbReference>
<dbReference type="SUPFAM" id="SSF55729">
    <property type="entry name" value="Acyl-CoA N-acyltransferases (Nat)"/>
    <property type="match status" value="1"/>
</dbReference>
<dbReference type="EC" id="2.3.1.184" evidence="1 9"/>
<dbReference type="EMBL" id="SMBY01000009">
    <property type="protein sequence ID" value="TCV04762.1"/>
    <property type="molecule type" value="Genomic_DNA"/>
</dbReference>
<keyword evidence="11" id="KW-1185">Reference proteome</keyword>
<comment type="similarity">
    <text evidence="8 9">Belongs to the autoinducer synthase family.</text>
</comment>
<keyword evidence="5 9" id="KW-0949">S-adenosyl-L-methionine</keyword>
<evidence type="ECO:0000256" key="6">
    <source>
        <dbReference type="ARBA" id="ARBA00022929"/>
    </source>
</evidence>
<proteinExistence type="inferred from homology"/>
<evidence type="ECO:0000256" key="4">
    <source>
        <dbReference type="ARBA" id="ARBA00022679"/>
    </source>
</evidence>
<dbReference type="GO" id="GO:0009372">
    <property type="term" value="P:quorum sensing"/>
    <property type="evidence" value="ECO:0007669"/>
    <property type="project" value="UniProtKB-UniRule"/>
</dbReference>
<dbReference type="PANTHER" id="PTHR39322:SF1">
    <property type="entry name" value="ISOVALERYL-HOMOSERINE LACTONE SYNTHASE"/>
    <property type="match status" value="1"/>
</dbReference>
<evidence type="ECO:0000313" key="10">
    <source>
        <dbReference type="EMBL" id="TCV04762.1"/>
    </source>
</evidence>
<sequence>MLQIFDVNHALLSEKKSEELFILRKETFKDRLNWAVQCINGMEFDQYDNDNATYLFGIKNDTVICSLRFIETKYPNMITGTFFSYFEKIEIPDGNYLESSRFFVDKSRAKEILGSGYPISSILFLSMINYSKDKGYDGIYTIVSHPMLTILKRSGWGIRVVERGLSEKQESVYLVFLPVDDDNQATLARRINRNGAFIDDDLKRWPLRLTTAIPQVL</sequence>
<protein>
    <recommendedName>
        <fullName evidence="2 9">Acyl-homoserine-lactone synthase</fullName>
        <ecNumber evidence="1 9">2.3.1.184</ecNumber>
    </recommendedName>
    <alternativeName>
        <fullName evidence="9">Autoinducer synthesis protein</fullName>
    </alternativeName>
</protein>
<dbReference type="Pfam" id="PF00765">
    <property type="entry name" value="Autoind_synth"/>
    <property type="match status" value="1"/>
</dbReference>
<organism evidence="10 11">
    <name type="scientific">Samsonia erythrinae</name>
    <dbReference type="NCBI Taxonomy" id="160434"/>
    <lineage>
        <taxon>Bacteria</taxon>
        <taxon>Pseudomonadati</taxon>
        <taxon>Pseudomonadota</taxon>
        <taxon>Gammaproteobacteria</taxon>
        <taxon>Enterobacterales</taxon>
        <taxon>Pectobacteriaceae</taxon>
        <taxon>Samsonia</taxon>
    </lineage>
</organism>
<evidence type="ECO:0000256" key="8">
    <source>
        <dbReference type="PROSITE-ProRule" id="PRU00533"/>
    </source>
</evidence>
<evidence type="ECO:0000256" key="3">
    <source>
        <dbReference type="ARBA" id="ARBA00022654"/>
    </source>
</evidence>
<keyword evidence="3 8" id="KW-0673">Quorum sensing</keyword>
<dbReference type="Gene3D" id="3.40.630.30">
    <property type="match status" value="1"/>
</dbReference>
<dbReference type="Proteomes" id="UP000295433">
    <property type="component" value="Unassembled WGS sequence"/>
</dbReference>
<accession>A0A4R3VLI8</accession>
<evidence type="ECO:0000256" key="9">
    <source>
        <dbReference type="RuleBase" id="RU361135"/>
    </source>
</evidence>
<evidence type="ECO:0000256" key="1">
    <source>
        <dbReference type="ARBA" id="ARBA00012340"/>
    </source>
</evidence>
<dbReference type="OrthoDB" id="6169313at2"/>
<evidence type="ECO:0000256" key="7">
    <source>
        <dbReference type="ARBA" id="ARBA00048576"/>
    </source>
</evidence>
<dbReference type="PANTHER" id="PTHR39322">
    <property type="entry name" value="ACYL-HOMOSERINE-LACTONE SYNTHASE"/>
    <property type="match status" value="1"/>
</dbReference>
<dbReference type="InterPro" id="IPR018311">
    <property type="entry name" value="Autoind_synth_CS"/>
</dbReference>
<comment type="catalytic activity">
    <reaction evidence="7 9">
        <text>a fatty acyl-[ACP] + S-adenosyl-L-methionine = an N-acyl-L-homoserine lactone + S-methyl-5'-thioadenosine + holo-[ACP] + H(+)</text>
        <dbReference type="Rhea" id="RHEA:10096"/>
        <dbReference type="Rhea" id="RHEA-COMP:9685"/>
        <dbReference type="Rhea" id="RHEA-COMP:14125"/>
        <dbReference type="ChEBI" id="CHEBI:15378"/>
        <dbReference type="ChEBI" id="CHEBI:17509"/>
        <dbReference type="ChEBI" id="CHEBI:55474"/>
        <dbReference type="ChEBI" id="CHEBI:59789"/>
        <dbReference type="ChEBI" id="CHEBI:64479"/>
        <dbReference type="ChEBI" id="CHEBI:138651"/>
        <dbReference type="EC" id="2.3.1.184"/>
    </reaction>
</comment>
<name>A0A4R3VLI8_9GAMM</name>
<reference evidence="10 11" key="1">
    <citation type="submission" date="2019-03" db="EMBL/GenBank/DDBJ databases">
        <title>Genomic Encyclopedia of Type Strains, Phase IV (KMG-IV): sequencing the most valuable type-strain genomes for metagenomic binning, comparative biology and taxonomic classification.</title>
        <authorList>
            <person name="Goeker M."/>
        </authorList>
    </citation>
    <scope>NUCLEOTIDE SEQUENCE [LARGE SCALE GENOMIC DNA]</scope>
    <source>
        <strain evidence="10 11">DSM 16730</strain>
    </source>
</reference>
<keyword evidence="4 9" id="KW-0808">Transferase</keyword>
<dbReference type="PROSITE" id="PS00949">
    <property type="entry name" value="AUTOINDUCER_SYNTH_1"/>
    <property type="match status" value="1"/>
</dbReference>
<dbReference type="InterPro" id="IPR001690">
    <property type="entry name" value="Autoind_synthase"/>
</dbReference>
<dbReference type="PRINTS" id="PR01549">
    <property type="entry name" value="AUTOINDCRSYN"/>
</dbReference>